<accession>A0A0A9X7W2</accession>
<organism evidence="2">
    <name type="scientific">Lygus hesperus</name>
    <name type="common">Western plant bug</name>
    <dbReference type="NCBI Taxonomy" id="30085"/>
    <lineage>
        <taxon>Eukaryota</taxon>
        <taxon>Metazoa</taxon>
        <taxon>Ecdysozoa</taxon>
        <taxon>Arthropoda</taxon>
        <taxon>Hexapoda</taxon>
        <taxon>Insecta</taxon>
        <taxon>Pterygota</taxon>
        <taxon>Neoptera</taxon>
        <taxon>Paraneoptera</taxon>
        <taxon>Hemiptera</taxon>
        <taxon>Heteroptera</taxon>
        <taxon>Panheteroptera</taxon>
        <taxon>Cimicomorpha</taxon>
        <taxon>Miridae</taxon>
        <taxon>Mirini</taxon>
        <taxon>Lygus</taxon>
    </lineage>
</organism>
<gene>
    <name evidence="2" type="primary">PRICKLE1</name>
    <name evidence="2" type="ORF">CM83_54986</name>
</gene>
<sequence length="103" mass="11038">MTTSLSPNVRVEDILRQAPPPPPPSSPSSLSYTSVLSSSPRLLGIANGTASLSQRQHNTNNSDGKRNVFDEVCQGCGVHVPIDDDGKGWKCSKYCAHCARETI</sequence>
<feature type="region of interest" description="Disordered" evidence="1">
    <location>
        <begin position="1"/>
        <end position="34"/>
    </location>
</feature>
<dbReference type="EMBL" id="GBHO01027883">
    <property type="protein sequence ID" value="JAG15721.1"/>
    <property type="molecule type" value="Transcribed_RNA"/>
</dbReference>
<reference evidence="2" key="1">
    <citation type="journal article" date="2014" name="PLoS ONE">
        <title>Transcriptome-Based Identification of ABC Transporters in the Western Tarnished Plant Bug Lygus hesperus.</title>
        <authorList>
            <person name="Hull J.J."/>
            <person name="Chaney K."/>
            <person name="Geib S.M."/>
            <person name="Fabrick J.A."/>
            <person name="Brent C.S."/>
            <person name="Walsh D."/>
            <person name="Lavine L.C."/>
        </authorList>
    </citation>
    <scope>NUCLEOTIDE SEQUENCE</scope>
</reference>
<dbReference type="AlphaFoldDB" id="A0A0A9X7W2"/>
<name>A0A0A9X7W2_LYGHE</name>
<evidence type="ECO:0000256" key="1">
    <source>
        <dbReference type="SAM" id="MobiDB-lite"/>
    </source>
</evidence>
<protein>
    <submittedName>
        <fullName evidence="2">Prickle-like protein 1</fullName>
    </submittedName>
</protein>
<evidence type="ECO:0000313" key="2">
    <source>
        <dbReference type="EMBL" id="JAG15721.1"/>
    </source>
</evidence>
<reference evidence="2" key="2">
    <citation type="submission" date="2014-07" db="EMBL/GenBank/DDBJ databases">
        <authorList>
            <person name="Hull J."/>
        </authorList>
    </citation>
    <scope>NUCLEOTIDE SEQUENCE</scope>
</reference>
<proteinExistence type="predicted"/>